<organism evidence="1 2">
    <name type="scientific">Thelohanellus kitauei</name>
    <name type="common">Myxosporean</name>
    <dbReference type="NCBI Taxonomy" id="669202"/>
    <lineage>
        <taxon>Eukaryota</taxon>
        <taxon>Metazoa</taxon>
        <taxon>Cnidaria</taxon>
        <taxon>Myxozoa</taxon>
        <taxon>Myxosporea</taxon>
        <taxon>Bivalvulida</taxon>
        <taxon>Platysporina</taxon>
        <taxon>Myxobolidae</taxon>
        <taxon>Thelohanellus</taxon>
    </lineage>
</organism>
<sequence length="152" mass="18009">MDSNQLAEDEYFTLFCYFFGEFSNVIYRILVPTKRTTFCHLECYQEIDTLIKERNDPDVFLSKIESTKQQALKLKSYIALWIQQYHNEAINDIVESYDDLIIEAVKSDLKNDKIGQAITRFVEMYIEYIRTHFSGRDMTPDESKDLNIFLTT</sequence>
<dbReference type="Proteomes" id="UP000031668">
    <property type="component" value="Unassembled WGS sequence"/>
</dbReference>
<gene>
    <name evidence="1" type="ORF">RF11_01410</name>
</gene>
<comment type="caution">
    <text evidence="1">The sequence shown here is derived from an EMBL/GenBank/DDBJ whole genome shotgun (WGS) entry which is preliminary data.</text>
</comment>
<proteinExistence type="predicted"/>
<protein>
    <submittedName>
        <fullName evidence="1">Uncharacterized protein</fullName>
    </submittedName>
</protein>
<dbReference type="EMBL" id="JWZT01001610">
    <property type="protein sequence ID" value="KII71865.1"/>
    <property type="molecule type" value="Genomic_DNA"/>
</dbReference>
<reference evidence="1 2" key="1">
    <citation type="journal article" date="2014" name="Genome Biol. Evol.">
        <title>The genome of the myxosporean Thelohanellus kitauei shows adaptations to nutrient acquisition within its fish host.</title>
        <authorList>
            <person name="Yang Y."/>
            <person name="Xiong J."/>
            <person name="Zhou Z."/>
            <person name="Huo F."/>
            <person name="Miao W."/>
            <person name="Ran C."/>
            <person name="Liu Y."/>
            <person name="Zhang J."/>
            <person name="Feng J."/>
            <person name="Wang M."/>
            <person name="Wang M."/>
            <person name="Wang L."/>
            <person name="Yao B."/>
        </authorList>
    </citation>
    <scope>NUCLEOTIDE SEQUENCE [LARGE SCALE GENOMIC DNA]</scope>
    <source>
        <strain evidence="1">Wuqing</strain>
    </source>
</reference>
<evidence type="ECO:0000313" key="2">
    <source>
        <dbReference type="Proteomes" id="UP000031668"/>
    </source>
</evidence>
<evidence type="ECO:0000313" key="1">
    <source>
        <dbReference type="EMBL" id="KII71865.1"/>
    </source>
</evidence>
<keyword evidence="2" id="KW-1185">Reference proteome</keyword>
<accession>A0A0C2N6D8</accession>
<name>A0A0C2N6D8_THEKT</name>
<dbReference type="AlphaFoldDB" id="A0A0C2N6D8"/>